<gene>
    <name evidence="2" type="ORF">AMK68_00720</name>
</gene>
<comment type="caution">
    <text evidence="2">The sequence shown here is derived from an EMBL/GenBank/DDBJ whole genome shotgun (WGS) entry which is preliminary data.</text>
</comment>
<name>A0A0S7XQY1_9BACT</name>
<protein>
    <submittedName>
        <fullName evidence="2">Uncharacterized protein</fullName>
    </submittedName>
</protein>
<sequence length="240" mass="26619">MNVIVNIFVAIGAGIVASAIVVGFYEAWTAPKLKVDLDDGPRATGSRPGDQPGENRRYEFYHVKVWNARSWVPLFARKAAWASSATIEVFDANGNRLVKDPVHGRWSSAPEPVIPAIAPAHENAVLSSAGTTAVEIKGVQINLLDVGRLYSSGRKADIHPNEDQRLAIAIKYEGEPDCYLFSNESYQDTWWRLPAWRIPLGTHRLRITVSYPCGREVAQFRLANAGPGCDDVRLERWRPA</sequence>
<keyword evidence="1" id="KW-0812">Transmembrane</keyword>
<accession>A0A0S7XQY1</accession>
<reference evidence="2 3" key="1">
    <citation type="journal article" date="2015" name="Microbiome">
        <title>Genomic resolution of linkages in carbon, nitrogen, and sulfur cycling among widespread estuary sediment bacteria.</title>
        <authorList>
            <person name="Baker B.J."/>
            <person name="Lazar C.S."/>
            <person name="Teske A.P."/>
            <person name="Dick G.J."/>
        </authorList>
    </citation>
    <scope>NUCLEOTIDE SEQUENCE [LARGE SCALE GENOMIC DNA]</scope>
    <source>
        <strain evidence="2">DG_56</strain>
    </source>
</reference>
<keyword evidence="1" id="KW-1133">Transmembrane helix</keyword>
<feature type="transmembrane region" description="Helical" evidence="1">
    <location>
        <begin position="6"/>
        <end position="25"/>
    </location>
</feature>
<dbReference type="EMBL" id="LIZY01000009">
    <property type="protein sequence ID" value="KPJ64740.1"/>
    <property type="molecule type" value="Genomic_DNA"/>
</dbReference>
<dbReference type="Proteomes" id="UP000052020">
    <property type="component" value="Unassembled WGS sequence"/>
</dbReference>
<evidence type="ECO:0000256" key="1">
    <source>
        <dbReference type="SAM" id="Phobius"/>
    </source>
</evidence>
<evidence type="ECO:0000313" key="2">
    <source>
        <dbReference type="EMBL" id="KPJ64740.1"/>
    </source>
</evidence>
<evidence type="ECO:0000313" key="3">
    <source>
        <dbReference type="Proteomes" id="UP000052020"/>
    </source>
</evidence>
<keyword evidence="1" id="KW-0472">Membrane</keyword>
<organism evidence="2 3">
    <name type="scientific">candidate division KD3-62 bacterium DG_56</name>
    <dbReference type="NCBI Taxonomy" id="1704032"/>
    <lineage>
        <taxon>Bacteria</taxon>
        <taxon>candidate division KD3-62</taxon>
    </lineage>
</organism>
<dbReference type="AlphaFoldDB" id="A0A0S7XQY1"/>
<proteinExistence type="predicted"/>